<sequence>MAFLYDKRTVISTELVCEIAFNRTITNPNVFQFQRSPYCASFCAGRFDFTLVSVHIAEGSRHGEFGTNLREQEKKELVKFIKREARRAQDTVFDPDFFLVGDFNIQTDGDRFFQALTGGDEPRFKMPDAMNSLGTNFDQTKTFDKIAWIPSDEFEFAGKFGAIPFGKVLYQELGQPKNAARKEISDHLPLWAEFRVTELTNELDQIINQR</sequence>
<dbReference type="KEGG" id="nco:AAW31_06825"/>
<dbReference type="OrthoDB" id="5500612at2"/>
<dbReference type="EMBL" id="CP011451">
    <property type="protein sequence ID" value="AKH37593.1"/>
    <property type="molecule type" value="Genomic_DNA"/>
</dbReference>
<dbReference type="EMBL" id="VNHT01000163">
    <property type="protein sequence ID" value="TYP68408.1"/>
    <property type="molecule type" value="Genomic_DNA"/>
</dbReference>
<evidence type="ECO:0000313" key="3">
    <source>
        <dbReference type="Proteomes" id="UP000034156"/>
    </source>
</evidence>
<reference evidence="1 3" key="2">
    <citation type="journal article" date="2016" name="Genome Announc.">
        <title>Genome Sequence of Nitrosomonas communis Strain Nm2, a Mesophilic Ammonia-Oxidizing Bacterium Isolated from Mediterranean Soil.</title>
        <authorList>
            <person name="Kozlowski J.A."/>
            <person name="Kits K.D."/>
            <person name="Stein L.Y."/>
        </authorList>
    </citation>
    <scope>NUCLEOTIDE SEQUENCE [LARGE SCALE GENOMIC DNA]</scope>
    <source>
        <strain evidence="1 3">Nm2</strain>
    </source>
</reference>
<evidence type="ECO:0000313" key="4">
    <source>
        <dbReference type="Proteomes" id="UP000324176"/>
    </source>
</evidence>
<dbReference type="Gene3D" id="3.60.10.10">
    <property type="entry name" value="Endonuclease/exonuclease/phosphatase"/>
    <property type="match status" value="1"/>
</dbReference>
<dbReference type="Proteomes" id="UP000324176">
    <property type="component" value="Unassembled WGS sequence"/>
</dbReference>
<evidence type="ECO:0000313" key="2">
    <source>
        <dbReference type="EMBL" id="TYP68408.1"/>
    </source>
</evidence>
<evidence type="ECO:0000313" key="1">
    <source>
        <dbReference type="EMBL" id="AKH37593.1"/>
    </source>
</evidence>
<dbReference type="GO" id="GO:0004519">
    <property type="term" value="F:endonuclease activity"/>
    <property type="evidence" value="ECO:0007669"/>
    <property type="project" value="UniProtKB-KW"/>
</dbReference>
<reference evidence="2 4" key="3">
    <citation type="submission" date="2019-07" db="EMBL/GenBank/DDBJ databases">
        <title>Active sludge and wastewater microbial communities from Klosterneuburg, Austria.</title>
        <authorList>
            <person name="Wagner M."/>
        </authorList>
    </citation>
    <scope>NUCLEOTIDE SEQUENCE [LARGE SCALE GENOMIC DNA]</scope>
    <source>
        <strain evidence="2 4">Nm2</strain>
    </source>
</reference>
<dbReference type="Proteomes" id="UP000034156">
    <property type="component" value="Chromosome"/>
</dbReference>
<proteinExistence type="predicted"/>
<dbReference type="AlphaFoldDB" id="A0A0F7KEL9"/>
<reference evidence="3" key="1">
    <citation type="submission" date="2015-05" db="EMBL/GenBank/DDBJ databases">
        <title>Draft genome of Nitrosomonas communis strain Nm2.</title>
        <authorList>
            <person name="Kozlowski J.A."/>
            <person name="Kits K.D."/>
            <person name="Stein L.Y."/>
        </authorList>
    </citation>
    <scope>NUCLEOTIDE SEQUENCE [LARGE SCALE GENOMIC DNA]</scope>
    <source>
        <strain evidence="3">Nm2</strain>
    </source>
</reference>
<dbReference type="InterPro" id="IPR036691">
    <property type="entry name" value="Endo/exonu/phosph_ase_sf"/>
</dbReference>
<name>A0A0F7KEL9_9PROT</name>
<keyword evidence="2" id="KW-0540">Nuclease</keyword>
<dbReference type="SUPFAM" id="SSF56219">
    <property type="entry name" value="DNase I-like"/>
    <property type="match status" value="1"/>
</dbReference>
<dbReference type="GO" id="GO:0004527">
    <property type="term" value="F:exonuclease activity"/>
    <property type="evidence" value="ECO:0007669"/>
    <property type="project" value="UniProtKB-KW"/>
</dbReference>
<dbReference type="PATRIC" id="fig|44574.3.peg.1645"/>
<accession>A0A0F7KEL9</accession>
<dbReference type="RefSeq" id="WP_046849672.1">
    <property type="nucleotide sequence ID" value="NZ_CP011451.1"/>
</dbReference>
<keyword evidence="3" id="KW-1185">Reference proteome</keyword>
<organism evidence="1 3">
    <name type="scientific">Nitrosomonas communis</name>
    <dbReference type="NCBI Taxonomy" id="44574"/>
    <lineage>
        <taxon>Bacteria</taxon>
        <taxon>Pseudomonadati</taxon>
        <taxon>Pseudomonadota</taxon>
        <taxon>Betaproteobacteria</taxon>
        <taxon>Nitrosomonadales</taxon>
        <taxon>Nitrosomonadaceae</taxon>
        <taxon>Nitrosomonas</taxon>
    </lineage>
</organism>
<protein>
    <submittedName>
        <fullName evidence="2">Endonuclease/Exonuclease/phosphatase family protein</fullName>
    </submittedName>
</protein>
<keyword evidence="2" id="KW-0378">Hydrolase</keyword>
<keyword evidence="2" id="KW-0255">Endonuclease</keyword>
<keyword evidence="2" id="KW-0269">Exonuclease</keyword>
<gene>
    <name evidence="1" type="ORF">AAW31_06825</name>
    <name evidence="2" type="ORF">BCL69_11632</name>
</gene>